<evidence type="ECO:0000313" key="3">
    <source>
        <dbReference type="EMBL" id="KZT63787.1"/>
    </source>
</evidence>
<proteinExistence type="predicted"/>
<dbReference type="EMBL" id="KV429157">
    <property type="protein sequence ID" value="KZT63787.1"/>
    <property type="molecule type" value="Genomic_DNA"/>
</dbReference>
<feature type="compositionally biased region" description="Polar residues" evidence="1">
    <location>
        <begin position="217"/>
        <end position="226"/>
    </location>
</feature>
<feature type="region of interest" description="Disordered" evidence="1">
    <location>
        <begin position="448"/>
        <end position="476"/>
    </location>
</feature>
<dbReference type="PROSITE" id="PS00109">
    <property type="entry name" value="PROTEIN_KINASE_TYR"/>
    <property type="match status" value="1"/>
</dbReference>
<dbReference type="InterPro" id="IPR011009">
    <property type="entry name" value="Kinase-like_dom_sf"/>
</dbReference>
<dbReference type="STRING" id="1314783.A0A165KZ64"/>
<protein>
    <recommendedName>
        <fullName evidence="2">Protein kinase domain-containing protein</fullName>
    </recommendedName>
</protein>
<dbReference type="GO" id="GO:0005524">
    <property type="term" value="F:ATP binding"/>
    <property type="evidence" value="ECO:0007669"/>
    <property type="project" value="InterPro"/>
</dbReference>
<dbReference type="InterPro" id="IPR040976">
    <property type="entry name" value="Pkinase_fungal"/>
</dbReference>
<dbReference type="PROSITE" id="PS50011">
    <property type="entry name" value="PROTEIN_KINASE_DOM"/>
    <property type="match status" value="1"/>
</dbReference>
<gene>
    <name evidence="3" type="ORF">DAEQUDRAFT_88447</name>
</gene>
<sequence length="878" mass="96823">PRYSIRSRDQICTWRIVAVAASRTRRTRLNTCIVRPKGNKRSSIRRTHPRLNPALGRVFDPVCCISIALRSCGTTFHSSSSPSQSGLSSPVDSPTSDADSTFPVGLGDSPVEVPQSEYANSSAGYPSDLELEESEFEGSNAEALGSSGELSPAPYAENDAFLPAIGTGPLLEAPNSAQEAGQEPESEGQQDARPVTPENQTGSRKQPVSTPVAGKPASTQDVSVSPTKGPKYLKDLRQAYAMEMRKKIAQVSVDIFMEEFVPGDNLPSNATIEVFDRAGFNRQEKLMYDELCKVANSVFSHVRTARSLIAKDTHCWGDQTDKFDRGSNRCPDVMIYPADGDATKAYTIEPSFLAKKTKEDRQRCVEKEARTAWLWASLLIEAKGNTSDSPFVVPNSKQETNNTPTSPVQQGAAPSVPASDTSSAPLAVSGISSTVLAVSGASSPSLTDSAVPAAANDASPTHDSAPTASAKPPTASVGSKAGAFLRLNAEGGAQTMGQMAEYVSKVLRRRFLSCFFTIFVCREYAWLLRWDRAGLVVSEPFNFLQQPYLLHNFFYRFASMNDVQRGEDPTVIPASAEDATCMRSFNNFKTDYERDAFKAALVDPVRKSLWPVYKILMPEDDMISAADLERGEKSRRTAPGSSSPRMREFLISRPHFMSSSVVGRGTLCHIAYDVSEKRAVFLKQYWRLDFQTHHPEGEVYMRLHSKKVEYIATPIAAGDVRPCGGEPQCTRTQEFLPGTPPKLIQYRLIVEEVAAPLKNYANSRQLVGVIYHATLAHEQAWTQASVLHRDISVNNILIYSYRNDQGRLVVKGLLIDWGLCKYKEELGRPPSQGSRSGTWQFISAVLLAYPGDFGHEVWHDIESFIHVLHWMCFRFHKT</sequence>
<reference evidence="3 4" key="1">
    <citation type="journal article" date="2016" name="Mol. Biol. Evol.">
        <title>Comparative Genomics of Early-Diverging Mushroom-Forming Fungi Provides Insights into the Origins of Lignocellulose Decay Capabilities.</title>
        <authorList>
            <person name="Nagy L.G."/>
            <person name="Riley R."/>
            <person name="Tritt A."/>
            <person name="Adam C."/>
            <person name="Daum C."/>
            <person name="Floudas D."/>
            <person name="Sun H."/>
            <person name="Yadav J.S."/>
            <person name="Pangilinan J."/>
            <person name="Larsson K.H."/>
            <person name="Matsuura K."/>
            <person name="Barry K."/>
            <person name="Labutti K."/>
            <person name="Kuo R."/>
            <person name="Ohm R.A."/>
            <person name="Bhattacharya S.S."/>
            <person name="Shirouzu T."/>
            <person name="Yoshinaga Y."/>
            <person name="Martin F.M."/>
            <person name="Grigoriev I.V."/>
            <person name="Hibbett D.S."/>
        </authorList>
    </citation>
    <scope>NUCLEOTIDE SEQUENCE [LARGE SCALE GENOMIC DNA]</scope>
    <source>
        <strain evidence="3 4">L-15889</strain>
    </source>
</reference>
<feature type="compositionally biased region" description="Polar residues" evidence="1">
    <location>
        <begin position="387"/>
        <end position="409"/>
    </location>
</feature>
<dbReference type="InterPro" id="IPR000719">
    <property type="entry name" value="Prot_kinase_dom"/>
</dbReference>
<dbReference type="InterPro" id="IPR008266">
    <property type="entry name" value="Tyr_kinase_AS"/>
</dbReference>
<evidence type="ECO:0000313" key="4">
    <source>
        <dbReference type="Proteomes" id="UP000076727"/>
    </source>
</evidence>
<dbReference type="GO" id="GO:0004672">
    <property type="term" value="F:protein kinase activity"/>
    <property type="evidence" value="ECO:0007669"/>
    <property type="project" value="InterPro"/>
</dbReference>
<organism evidence="3 4">
    <name type="scientific">Daedalea quercina L-15889</name>
    <dbReference type="NCBI Taxonomy" id="1314783"/>
    <lineage>
        <taxon>Eukaryota</taxon>
        <taxon>Fungi</taxon>
        <taxon>Dikarya</taxon>
        <taxon>Basidiomycota</taxon>
        <taxon>Agaricomycotina</taxon>
        <taxon>Agaricomycetes</taxon>
        <taxon>Polyporales</taxon>
        <taxon>Fomitopsis</taxon>
    </lineage>
</organism>
<feature type="compositionally biased region" description="Polar residues" evidence="1">
    <location>
        <begin position="197"/>
        <end position="209"/>
    </location>
</feature>
<dbReference type="SUPFAM" id="SSF56112">
    <property type="entry name" value="Protein kinase-like (PK-like)"/>
    <property type="match status" value="1"/>
</dbReference>
<feature type="non-terminal residue" evidence="3">
    <location>
        <position position="878"/>
    </location>
</feature>
<evidence type="ECO:0000256" key="1">
    <source>
        <dbReference type="SAM" id="MobiDB-lite"/>
    </source>
</evidence>
<accession>A0A165KZ64</accession>
<dbReference type="Pfam" id="PF17667">
    <property type="entry name" value="Pkinase_fungal"/>
    <property type="match status" value="2"/>
</dbReference>
<feature type="non-terminal residue" evidence="3">
    <location>
        <position position="1"/>
    </location>
</feature>
<feature type="compositionally biased region" description="Low complexity" evidence="1">
    <location>
        <begin position="464"/>
        <end position="476"/>
    </location>
</feature>
<dbReference type="PANTHER" id="PTHR38248:SF2">
    <property type="entry name" value="FUNK1 11"/>
    <property type="match status" value="1"/>
</dbReference>
<dbReference type="Gene3D" id="1.10.510.10">
    <property type="entry name" value="Transferase(Phosphotransferase) domain 1"/>
    <property type="match status" value="1"/>
</dbReference>
<dbReference type="AlphaFoldDB" id="A0A165KZ64"/>
<dbReference type="PANTHER" id="PTHR38248">
    <property type="entry name" value="FUNK1 6"/>
    <property type="match status" value="1"/>
</dbReference>
<name>A0A165KZ64_9APHY</name>
<feature type="region of interest" description="Disordered" evidence="1">
    <location>
        <begin position="387"/>
        <end position="424"/>
    </location>
</feature>
<feature type="domain" description="Protein kinase" evidence="2">
    <location>
        <begin position="656"/>
        <end position="878"/>
    </location>
</feature>
<evidence type="ECO:0000259" key="2">
    <source>
        <dbReference type="PROSITE" id="PS50011"/>
    </source>
</evidence>
<dbReference type="OrthoDB" id="2791154at2759"/>
<keyword evidence="4" id="KW-1185">Reference proteome</keyword>
<feature type="compositionally biased region" description="Low complexity" evidence="1">
    <location>
        <begin position="78"/>
        <end position="94"/>
    </location>
</feature>
<dbReference type="Proteomes" id="UP000076727">
    <property type="component" value="Unassembled WGS sequence"/>
</dbReference>
<feature type="region of interest" description="Disordered" evidence="1">
    <location>
        <begin position="77"/>
        <end position="230"/>
    </location>
</feature>